<accession>A0A290HHP5</accession>
<proteinExistence type="predicted"/>
<organism evidence="1 2">
    <name type="scientific">Sulfurospirillum diekertiae</name>
    <dbReference type="NCBI Taxonomy" id="1854492"/>
    <lineage>
        <taxon>Bacteria</taxon>
        <taxon>Pseudomonadati</taxon>
        <taxon>Campylobacterota</taxon>
        <taxon>Epsilonproteobacteria</taxon>
        <taxon>Campylobacterales</taxon>
        <taxon>Sulfurospirillaceae</taxon>
        <taxon>Sulfurospirillum</taxon>
    </lineage>
</organism>
<dbReference type="Proteomes" id="UP000217349">
    <property type="component" value="Chromosome"/>
</dbReference>
<evidence type="ECO:0000313" key="2">
    <source>
        <dbReference type="Proteomes" id="UP000217349"/>
    </source>
</evidence>
<gene>
    <name evidence="1" type="ORF">SJPD1_2879</name>
</gene>
<dbReference type="OrthoDB" id="5334672at2"/>
<sequence>MNTNSLIVAKTFTCKYDAKEDRLLLTLNYEIQAERIDFWITRSFLLKLIPIFFDFTQHDNGIVNELIEQTPQKDKPTDSSLYLLTQKTPILLESVDFSKEAQGTKIVFKNSEEAIFCETVLDERMMKSVVKLILNSAPKYEWGIYSIF</sequence>
<evidence type="ECO:0000313" key="1">
    <source>
        <dbReference type="EMBL" id="ATB70957.1"/>
    </source>
</evidence>
<protein>
    <submittedName>
        <fullName evidence="1">Uncharacterized protein</fullName>
    </submittedName>
</protein>
<dbReference type="AlphaFoldDB" id="A0A290HHP5"/>
<reference evidence="2" key="1">
    <citation type="submission" date="2017-09" db="EMBL/GenBank/DDBJ databases">
        <title>The complete genome of Sulfurospirillum sp. JPD-1.</title>
        <authorList>
            <person name="Goris T."/>
        </authorList>
    </citation>
    <scope>NUCLEOTIDE SEQUENCE [LARGE SCALE GENOMIC DNA]</scope>
    <source>
        <strain evidence="2">JPD-1</strain>
    </source>
</reference>
<name>A0A290HHP5_9BACT</name>
<dbReference type="RefSeq" id="WP_096047735.1">
    <property type="nucleotide sequence ID" value="NZ_CP023275.1"/>
</dbReference>
<dbReference type="KEGG" id="sulj:SJPD1_2879"/>
<dbReference type="EMBL" id="CP023275">
    <property type="protein sequence ID" value="ATB70957.1"/>
    <property type="molecule type" value="Genomic_DNA"/>
</dbReference>